<keyword evidence="5" id="KW-0862">Zinc</keyword>
<dbReference type="SMART" id="SM00355">
    <property type="entry name" value="ZnF_C2H2"/>
    <property type="match status" value="1"/>
</dbReference>
<evidence type="ECO:0000259" key="9">
    <source>
        <dbReference type="PROSITE" id="PS50157"/>
    </source>
</evidence>
<comment type="caution">
    <text evidence="10">The sequence shown here is derived from an EMBL/GenBank/DDBJ whole genome shotgun (WGS) entry which is preliminary data.</text>
</comment>
<feature type="compositionally biased region" description="Low complexity" evidence="8">
    <location>
        <begin position="65"/>
        <end position="79"/>
    </location>
</feature>
<accession>A0A5N5SLH9</accession>
<keyword evidence="6" id="KW-0539">Nucleus</keyword>
<keyword evidence="4 7" id="KW-0863">Zinc-finger</keyword>
<dbReference type="Proteomes" id="UP000326759">
    <property type="component" value="Unassembled WGS sequence"/>
</dbReference>
<reference evidence="10 11" key="1">
    <citation type="journal article" date="2019" name="PLoS Biol.">
        <title>Sex chromosomes control vertical transmission of feminizing Wolbachia symbionts in an isopod.</title>
        <authorList>
            <person name="Becking T."/>
            <person name="Chebbi M.A."/>
            <person name="Giraud I."/>
            <person name="Moumen B."/>
            <person name="Laverre T."/>
            <person name="Caubet Y."/>
            <person name="Peccoud J."/>
            <person name="Gilbert C."/>
            <person name="Cordaux R."/>
        </authorList>
    </citation>
    <scope>NUCLEOTIDE SEQUENCE [LARGE SCALE GENOMIC DNA]</scope>
    <source>
        <strain evidence="10">ANa2</strain>
        <tissue evidence="10">Whole body excluding digestive tract and cuticle</tissue>
    </source>
</reference>
<protein>
    <submittedName>
        <fullName evidence="10">Fez family zinc finger protein 2</fullName>
    </submittedName>
</protein>
<dbReference type="PANTHER" id="PTHR16515">
    <property type="entry name" value="PR DOMAIN ZINC FINGER PROTEIN"/>
    <property type="match status" value="1"/>
</dbReference>
<dbReference type="EMBL" id="SEYY01023917">
    <property type="protein sequence ID" value="KAB7494540.1"/>
    <property type="molecule type" value="Genomic_DNA"/>
</dbReference>
<feature type="domain" description="C2H2-type" evidence="9">
    <location>
        <begin position="20"/>
        <end position="47"/>
    </location>
</feature>
<evidence type="ECO:0000256" key="3">
    <source>
        <dbReference type="ARBA" id="ARBA00022737"/>
    </source>
</evidence>
<dbReference type="SUPFAM" id="SSF57667">
    <property type="entry name" value="beta-beta-alpha zinc fingers"/>
    <property type="match status" value="1"/>
</dbReference>
<evidence type="ECO:0000256" key="7">
    <source>
        <dbReference type="PROSITE-ProRule" id="PRU00042"/>
    </source>
</evidence>
<name>A0A5N5SLH9_9CRUS</name>
<keyword evidence="11" id="KW-1185">Reference proteome</keyword>
<sequence>MQVSSTLNTHVRIHQGYKPWVCEFCGKGFHQKGNYKNHKLTHSGEKAYKCHKHMRKLHDASVIYRPNSPRSSPIRGSGSTESNESINPPESTSVATSSVVSRHHMALLPPLLNVSTPNSSFRGFNSGTCIRGTLGSHNRGTLSQHLISPFFVSSTHPTIQATHNPFIPKFPPLIG</sequence>
<feature type="compositionally biased region" description="Polar residues" evidence="8">
    <location>
        <begin position="80"/>
        <end position="90"/>
    </location>
</feature>
<gene>
    <name evidence="10" type="primary">fezf2_1</name>
    <name evidence="10" type="ORF">Anas_08977</name>
</gene>
<organism evidence="10 11">
    <name type="scientific">Armadillidium nasatum</name>
    <dbReference type="NCBI Taxonomy" id="96803"/>
    <lineage>
        <taxon>Eukaryota</taxon>
        <taxon>Metazoa</taxon>
        <taxon>Ecdysozoa</taxon>
        <taxon>Arthropoda</taxon>
        <taxon>Crustacea</taxon>
        <taxon>Multicrustacea</taxon>
        <taxon>Malacostraca</taxon>
        <taxon>Eumalacostraca</taxon>
        <taxon>Peracarida</taxon>
        <taxon>Isopoda</taxon>
        <taxon>Oniscidea</taxon>
        <taxon>Crinocheta</taxon>
        <taxon>Armadillidiidae</taxon>
        <taxon>Armadillidium</taxon>
    </lineage>
</organism>
<dbReference type="FunFam" id="3.30.160.60:FF:000194">
    <property type="entry name" value="Fez family zinc finger protein 2"/>
    <property type="match status" value="1"/>
</dbReference>
<evidence type="ECO:0000256" key="4">
    <source>
        <dbReference type="ARBA" id="ARBA00022771"/>
    </source>
</evidence>
<dbReference type="PANTHER" id="PTHR16515:SF49">
    <property type="entry name" value="GASTRULA ZINC FINGER PROTEIN XLCGF49.1-LIKE-RELATED"/>
    <property type="match status" value="1"/>
</dbReference>
<dbReference type="GO" id="GO:0005634">
    <property type="term" value="C:nucleus"/>
    <property type="evidence" value="ECO:0007669"/>
    <property type="project" value="UniProtKB-SubCell"/>
</dbReference>
<dbReference type="InterPro" id="IPR050331">
    <property type="entry name" value="Zinc_finger"/>
</dbReference>
<keyword evidence="3" id="KW-0677">Repeat</keyword>
<keyword evidence="2" id="KW-0479">Metal-binding</keyword>
<dbReference type="GO" id="GO:0010468">
    <property type="term" value="P:regulation of gene expression"/>
    <property type="evidence" value="ECO:0007669"/>
    <property type="project" value="TreeGrafter"/>
</dbReference>
<comment type="subcellular location">
    <subcellularLocation>
        <location evidence="1">Nucleus</location>
    </subcellularLocation>
</comment>
<dbReference type="InterPro" id="IPR036236">
    <property type="entry name" value="Znf_C2H2_sf"/>
</dbReference>
<dbReference type="GO" id="GO:0008270">
    <property type="term" value="F:zinc ion binding"/>
    <property type="evidence" value="ECO:0007669"/>
    <property type="project" value="UniProtKB-KW"/>
</dbReference>
<feature type="region of interest" description="Disordered" evidence="8">
    <location>
        <begin position="60"/>
        <end position="98"/>
    </location>
</feature>
<dbReference type="PROSITE" id="PS50157">
    <property type="entry name" value="ZINC_FINGER_C2H2_2"/>
    <property type="match status" value="1"/>
</dbReference>
<proteinExistence type="predicted"/>
<dbReference type="PROSITE" id="PS00028">
    <property type="entry name" value="ZINC_FINGER_C2H2_1"/>
    <property type="match status" value="1"/>
</dbReference>
<dbReference type="OrthoDB" id="5062908at2759"/>
<dbReference type="AlphaFoldDB" id="A0A5N5SLH9"/>
<evidence type="ECO:0000256" key="1">
    <source>
        <dbReference type="ARBA" id="ARBA00004123"/>
    </source>
</evidence>
<evidence type="ECO:0000256" key="5">
    <source>
        <dbReference type="ARBA" id="ARBA00022833"/>
    </source>
</evidence>
<evidence type="ECO:0000256" key="8">
    <source>
        <dbReference type="SAM" id="MobiDB-lite"/>
    </source>
</evidence>
<evidence type="ECO:0000256" key="6">
    <source>
        <dbReference type="ARBA" id="ARBA00023242"/>
    </source>
</evidence>
<dbReference type="Gene3D" id="3.30.160.60">
    <property type="entry name" value="Classic Zinc Finger"/>
    <property type="match status" value="1"/>
</dbReference>
<evidence type="ECO:0000313" key="11">
    <source>
        <dbReference type="Proteomes" id="UP000326759"/>
    </source>
</evidence>
<dbReference type="InterPro" id="IPR013087">
    <property type="entry name" value="Znf_C2H2_type"/>
</dbReference>
<evidence type="ECO:0000256" key="2">
    <source>
        <dbReference type="ARBA" id="ARBA00022723"/>
    </source>
</evidence>
<evidence type="ECO:0000313" key="10">
    <source>
        <dbReference type="EMBL" id="KAB7494540.1"/>
    </source>
</evidence>